<dbReference type="GO" id="GO:0005685">
    <property type="term" value="C:U1 snRNP"/>
    <property type="evidence" value="ECO:0007669"/>
    <property type="project" value="TreeGrafter"/>
</dbReference>
<evidence type="ECO:0000256" key="1">
    <source>
        <dbReference type="SAM" id="MobiDB-lite"/>
    </source>
</evidence>
<dbReference type="InterPro" id="IPR039726">
    <property type="entry name" value="Prp40-like"/>
</dbReference>
<dbReference type="InterPro" id="IPR036020">
    <property type="entry name" value="WW_dom_sf"/>
</dbReference>
<dbReference type="PANTHER" id="PTHR11864:SF30">
    <property type="entry name" value="PRE-MRNA-SPLICING FACTOR URN1"/>
    <property type="match status" value="1"/>
</dbReference>
<gene>
    <name evidence="3" type="ORF">DAKH74_009640</name>
</gene>
<dbReference type="PROSITE" id="PS50020">
    <property type="entry name" value="WW_DOMAIN_2"/>
    <property type="match status" value="1"/>
</dbReference>
<reference evidence="3 4" key="1">
    <citation type="journal article" date="2023" name="Elife">
        <title>Identification of key yeast species and microbe-microbe interactions impacting larval growth of Drosophila in the wild.</title>
        <authorList>
            <person name="Mure A."/>
            <person name="Sugiura Y."/>
            <person name="Maeda R."/>
            <person name="Honda K."/>
            <person name="Sakurai N."/>
            <person name="Takahashi Y."/>
            <person name="Watada M."/>
            <person name="Katoh T."/>
            <person name="Gotoh A."/>
            <person name="Gotoh Y."/>
            <person name="Taniguchi I."/>
            <person name="Nakamura K."/>
            <person name="Hayashi T."/>
            <person name="Katayama T."/>
            <person name="Uemura T."/>
            <person name="Hattori Y."/>
        </authorList>
    </citation>
    <scope>NUCLEOTIDE SEQUENCE [LARGE SCALE GENOMIC DNA]</scope>
    <source>
        <strain evidence="3 4">KH-74</strain>
    </source>
</reference>
<dbReference type="GO" id="GO:0071004">
    <property type="term" value="C:U2-type prespliceosome"/>
    <property type="evidence" value="ECO:0007669"/>
    <property type="project" value="TreeGrafter"/>
</dbReference>
<evidence type="ECO:0000313" key="4">
    <source>
        <dbReference type="Proteomes" id="UP001377567"/>
    </source>
</evidence>
<proteinExistence type="predicted"/>
<dbReference type="Gene3D" id="1.10.10.440">
    <property type="entry name" value="FF domain"/>
    <property type="match status" value="1"/>
</dbReference>
<evidence type="ECO:0000259" key="2">
    <source>
        <dbReference type="PROSITE" id="PS50020"/>
    </source>
</evidence>
<dbReference type="InterPro" id="IPR002713">
    <property type="entry name" value="FF_domain"/>
</dbReference>
<feature type="region of interest" description="Disordered" evidence="1">
    <location>
        <begin position="145"/>
        <end position="173"/>
    </location>
</feature>
<dbReference type="EMBL" id="BTGD01000001">
    <property type="protein sequence ID" value="GMM54348.1"/>
    <property type="molecule type" value="Genomic_DNA"/>
</dbReference>
<sequence>MHRPWREFKAPNGKKYYYNTETKKTQWEKPIFKPESTKTANSDISTFQKRVADEKLEAVFVVPLLNDWKLVICNNGSRFFSDPTGKPQHHLDDPQCAELLEYLDKDKLVTLIGFARGYMSNSVSADSVYDQLIEEILFIKQDMQVDDGENSNPESESEGEVNETVNEEQDLEQDLEQDSQLIDTLNDLSEDFNTDSTSNIQQFIKLFDSYGLDKFSTWKREMRKVEKDPAFFLVKDDQLREELFEKWCCGDHEGDVGSIDDEDSMSATDDEVELEPTKYHYLSHIVNKSEIEDDTIYEDIRTNQKALFKELRIKDFVKTKKEQQKFVSKLLFYYKKFSLEQRKEVFRKEIDKHALTIKKCLDKNQDDAETYLSKERFDAVMKSNDAFAVETALLQLENLIDIHGDMHSIQETPEYYVLGIKDKTVELFNILRTLHYGQ</sequence>
<dbReference type="GO" id="GO:0003723">
    <property type="term" value="F:RNA binding"/>
    <property type="evidence" value="ECO:0007669"/>
    <property type="project" value="TreeGrafter"/>
</dbReference>
<organism evidence="3 4">
    <name type="scientific">Maudiozyma humilis</name>
    <name type="common">Sour dough yeast</name>
    <name type="synonym">Kazachstania humilis</name>
    <dbReference type="NCBI Taxonomy" id="51915"/>
    <lineage>
        <taxon>Eukaryota</taxon>
        <taxon>Fungi</taxon>
        <taxon>Dikarya</taxon>
        <taxon>Ascomycota</taxon>
        <taxon>Saccharomycotina</taxon>
        <taxon>Saccharomycetes</taxon>
        <taxon>Saccharomycetales</taxon>
        <taxon>Saccharomycetaceae</taxon>
        <taxon>Maudiozyma</taxon>
    </lineage>
</organism>
<accession>A0AAV5RSD8</accession>
<dbReference type="CDD" id="cd00201">
    <property type="entry name" value="WW"/>
    <property type="match status" value="1"/>
</dbReference>
<dbReference type="SMART" id="SM00441">
    <property type="entry name" value="FF"/>
    <property type="match status" value="1"/>
</dbReference>
<dbReference type="SMART" id="SM00456">
    <property type="entry name" value="WW"/>
    <property type="match status" value="1"/>
</dbReference>
<dbReference type="SUPFAM" id="SSF51045">
    <property type="entry name" value="WW domain"/>
    <property type="match status" value="1"/>
</dbReference>
<name>A0AAV5RSD8_MAUHU</name>
<dbReference type="SUPFAM" id="SSF81698">
    <property type="entry name" value="FF domain"/>
    <property type="match status" value="1"/>
</dbReference>
<dbReference type="GO" id="GO:0045292">
    <property type="term" value="P:mRNA cis splicing, via spliceosome"/>
    <property type="evidence" value="ECO:0007669"/>
    <property type="project" value="InterPro"/>
</dbReference>
<dbReference type="Proteomes" id="UP001377567">
    <property type="component" value="Unassembled WGS sequence"/>
</dbReference>
<protein>
    <submittedName>
        <fullName evidence="3">Urn1 protein</fullName>
    </submittedName>
</protein>
<evidence type="ECO:0000313" key="3">
    <source>
        <dbReference type="EMBL" id="GMM54348.1"/>
    </source>
</evidence>
<dbReference type="Pfam" id="PF00397">
    <property type="entry name" value="WW"/>
    <property type="match status" value="1"/>
</dbReference>
<dbReference type="AlphaFoldDB" id="A0AAV5RSD8"/>
<dbReference type="PROSITE" id="PS01159">
    <property type="entry name" value="WW_DOMAIN_1"/>
    <property type="match status" value="1"/>
</dbReference>
<dbReference type="Gene3D" id="2.20.70.10">
    <property type="match status" value="1"/>
</dbReference>
<keyword evidence="4" id="KW-1185">Reference proteome</keyword>
<dbReference type="PANTHER" id="PTHR11864">
    <property type="entry name" value="PRE-MRNA-PROCESSING PROTEIN PRP40"/>
    <property type="match status" value="1"/>
</dbReference>
<dbReference type="InterPro" id="IPR001202">
    <property type="entry name" value="WW_dom"/>
</dbReference>
<dbReference type="Pfam" id="PF01846">
    <property type="entry name" value="FF"/>
    <property type="match status" value="1"/>
</dbReference>
<comment type="caution">
    <text evidence="3">The sequence shown here is derived from an EMBL/GenBank/DDBJ whole genome shotgun (WGS) entry which is preliminary data.</text>
</comment>
<dbReference type="InterPro" id="IPR036517">
    <property type="entry name" value="FF_domain_sf"/>
</dbReference>
<feature type="domain" description="WW" evidence="2">
    <location>
        <begin position="1"/>
        <end position="32"/>
    </location>
</feature>